<dbReference type="Pfam" id="PF02036">
    <property type="entry name" value="SCP2"/>
    <property type="match status" value="1"/>
</dbReference>
<dbReference type="InterPro" id="IPR036527">
    <property type="entry name" value="SCP2_sterol-bd_dom_sf"/>
</dbReference>
<organism evidence="2 3">
    <name type="scientific">Longimicrobium terrae</name>
    <dbReference type="NCBI Taxonomy" id="1639882"/>
    <lineage>
        <taxon>Bacteria</taxon>
        <taxon>Pseudomonadati</taxon>
        <taxon>Gemmatimonadota</taxon>
        <taxon>Longimicrobiia</taxon>
        <taxon>Longimicrobiales</taxon>
        <taxon>Longimicrobiaceae</taxon>
        <taxon>Longimicrobium</taxon>
    </lineage>
</organism>
<keyword evidence="3" id="KW-1185">Reference proteome</keyword>
<proteinExistence type="predicted"/>
<dbReference type="InterPro" id="IPR003033">
    <property type="entry name" value="SCP2_sterol-bd_dom"/>
</dbReference>
<dbReference type="Proteomes" id="UP000582837">
    <property type="component" value="Unassembled WGS sequence"/>
</dbReference>
<name>A0A841GZ59_9BACT</name>
<gene>
    <name evidence="2" type="ORF">HNQ61_002707</name>
</gene>
<evidence type="ECO:0000259" key="1">
    <source>
        <dbReference type="Pfam" id="PF02036"/>
    </source>
</evidence>
<dbReference type="AlphaFoldDB" id="A0A841GZ59"/>
<protein>
    <submittedName>
        <fullName evidence="2">Putative sterol carrier protein</fullName>
    </submittedName>
</protein>
<dbReference type="SUPFAM" id="SSF55718">
    <property type="entry name" value="SCP-like"/>
    <property type="match status" value="1"/>
</dbReference>
<dbReference type="EMBL" id="JACHIA010000006">
    <property type="protein sequence ID" value="MBB6071085.1"/>
    <property type="molecule type" value="Genomic_DNA"/>
</dbReference>
<reference evidence="2 3" key="1">
    <citation type="submission" date="2020-08" db="EMBL/GenBank/DDBJ databases">
        <title>Genomic Encyclopedia of Type Strains, Phase IV (KMG-IV): sequencing the most valuable type-strain genomes for metagenomic binning, comparative biology and taxonomic classification.</title>
        <authorList>
            <person name="Goeker M."/>
        </authorList>
    </citation>
    <scope>NUCLEOTIDE SEQUENCE [LARGE SCALE GENOMIC DNA]</scope>
    <source>
        <strain evidence="2 3">DSM 29007</strain>
    </source>
</reference>
<accession>A0A841GZ59</accession>
<evidence type="ECO:0000313" key="2">
    <source>
        <dbReference type="EMBL" id="MBB6071085.1"/>
    </source>
</evidence>
<feature type="domain" description="SCP2" evidence="1">
    <location>
        <begin position="19"/>
        <end position="120"/>
    </location>
</feature>
<dbReference type="Gene3D" id="3.30.1050.10">
    <property type="entry name" value="SCP2 sterol-binding domain"/>
    <property type="match status" value="1"/>
</dbReference>
<dbReference type="RefSeq" id="WP_170033606.1">
    <property type="nucleotide sequence ID" value="NZ_JACHIA010000006.1"/>
</dbReference>
<evidence type="ECO:0000313" key="3">
    <source>
        <dbReference type="Proteomes" id="UP000582837"/>
    </source>
</evidence>
<comment type="caution">
    <text evidence="2">The sequence shown here is derived from an EMBL/GenBank/DDBJ whole genome shotgun (WGS) entry which is preliminary data.</text>
</comment>
<sequence>MEVFTEAWCVACCERMNESEAYRQAAATWEGSAVLVMTADATQGVPEERAAWLDMHHGACRGTRMATDADFDDAAYVFESDPATWRRLLSGDTDPVAAAMAGKLRLTKGNLFTLAKYAQAAREMVVAAGAAGGTFPATAG</sequence>